<sequence length="221" mass="26147">MNKFALIILLICFANSFLYSQGGNPGDFFGSNQLLSGNRFAFKNRSINNRITELKGSPLLFKNFKNKGRIILTSGNEYIINNINIDLYNGLFISEIEKDSIFIYNKISYAKINSRIYTQNNNEIFEVLLKKDECLFLKKIYKIKKRQVQNKITAESINWKLKEEYYFQINGNFEKIKFKRKELKKFIKNKNLLKVNEFIKSNHLSLNIEQDLIIIVNYFFQ</sequence>
<dbReference type="EMBL" id="JAOSLC020000003">
    <property type="protein sequence ID" value="MDD7914713.1"/>
    <property type="molecule type" value="Genomic_DNA"/>
</dbReference>
<feature type="signal peptide" evidence="1">
    <location>
        <begin position="1"/>
        <end position="20"/>
    </location>
</feature>
<feature type="chain" id="PRO_5045173643" evidence="1">
    <location>
        <begin position="21"/>
        <end position="221"/>
    </location>
</feature>
<evidence type="ECO:0000313" key="3">
    <source>
        <dbReference type="Proteomes" id="UP001151478"/>
    </source>
</evidence>
<proteinExistence type="predicted"/>
<name>A0ABT5S9B9_9FLAO</name>
<keyword evidence="1" id="KW-0732">Signal</keyword>
<organism evidence="2 3">
    <name type="scientific">Polaribacter ponticola</name>
    <dbReference type="NCBI Taxonomy" id="2978475"/>
    <lineage>
        <taxon>Bacteria</taxon>
        <taxon>Pseudomonadati</taxon>
        <taxon>Bacteroidota</taxon>
        <taxon>Flavobacteriia</taxon>
        <taxon>Flavobacteriales</taxon>
        <taxon>Flavobacteriaceae</taxon>
    </lineage>
</organism>
<accession>A0ABT5S9B9</accession>
<reference evidence="2" key="1">
    <citation type="submission" date="2023-02" db="EMBL/GenBank/DDBJ databases">
        <title>Polaribacter ponticola sp. nov., isolated from seawater.</title>
        <authorList>
            <person name="Baek J.H."/>
            <person name="Kim J.M."/>
            <person name="Choi D.G."/>
            <person name="Jeon C.O."/>
        </authorList>
    </citation>
    <scope>NUCLEOTIDE SEQUENCE</scope>
    <source>
        <strain evidence="2">MSW5</strain>
    </source>
</reference>
<evidence type="ECO:0000313" key="2">
    <source>
        <dbReference type="EMBL" id="MDD7914713.1"/>
    </source>
</evidence>
<comment type="caution">
    <text evidence="2">The sequence shown here is derived from an EMBL/GenBank/DDBJ whole genome shotgun (WGS) entry which is preliminary data.</text>
</comment>
<protein>
    <submittedName>
        <fullName evidence="2">Uncharacterized protein</fullName>
    </submittedName>
</protein>
<keyword evidence="3" id="KW-1185">Reference proteome</keyword>
<gene>
    <name evidence="2" type="ORF">N5A56_009935</name>
</gene>
<evidence type="ECO:0000256" key="1">
    <source>
        <dbReference type="SAM" id="SignalP"/>
    </source>
</evidence>
<dbReference type="RefSeq" id="WP_274270381.1">
    <property type="nucleotide sequence ID" value="NZ_JAOSLC020000003.1"/>
</dbReference>
<dbReference type="Proteomes" id="UP001151478">
    <property type="component" value="Unassembled WGS sequence"/>
</dbReference>